<dbReference type="SUPFAM" id="SSF53850">
    <property type="entry name" value="Periplasmic binding protein-like II"/>
    <property type="match status" value="1"/>
</dbReference>
<evidence type="ECO:0000313" key="2">
    <source>
        <dbReference type="Proteomes" id="UP001256588"/>
    </source>
</evidence>
<protein>
    <submittedName>
        <fullName evidence="1">Phosphonate transport system substrate-binding protein</fullName>
    </submittedName>
</protein>
<name>A0ABU1XZD5_9GAMM</name>
<dbReference type="PANTHER" id="PTHR35841:SF1">
    <property type="entry name" value="PHOSPHONATES-BINDING PERIPLASMIC PROTEIN"/>
    <property type="match status" value="1"/>
</dbReference>
<sequence>MLRRILSGVLLVVMAAVVPVQAEAPRNVLVLGRISDDPQAHYEQLKPLLDYVVARMGDVGITEGRVLMARDIQQMQSYLRRGRVDWVTETASGATLLEARAGAVPLLLTERNGVSHYHTVYFARRDSGIQSLDDLRGRSIVFQNRQSTSAYFVPAAELLARGMKLEILLSPRDEPEPGSVGYLFARSELNMSSWVHKRLVDAGAMSNLDWASDRRVPPSFKRDFVIFRESAPFPRAIEIVRGDLDARVRARLREVLIEASADPAAADALRSFFRTTAFLPMDAATRAELDALGVDASRVVVDVE</sequence>
<dbReference type="Proteomes" id="UP001256588">
    <property type="component" value="Unassembled WGS sequence"/>
</dbReference>
<organism evidence="1 2">
    <name type="scientific">Luteimonas terrae</name>
    <dbReference type="NCBI Taxonomy" id="1530191"/>
    <lineage>
        <taxon>Bacteria</taxon>
        <taxon>Pseudomonadati</taxon>
        <taxon>Pseudomonadota</taxon>
        <taxon>Gammaproteobacteria</taxon>
        <taxon>Lysobacterales</taxon>
        <taxon>Lysobacteraceae</taxon>
        <taxon>Luteimonas</taxon>
    </lineage>
</organism>
<proteinExistence type="predicted"/>
<dbReference type="PANTHER" id="PTHR35841">
    <property type="entry name" value="PHOSPHONATES-BINDING PERIPLASMIC PROTEIN"/>
    <property type="match status" value="1"/>
</dbReference>
<evidence type="ECO:0000313" key="1">
    <source>
        <dbReference type="EMBL" id="MDR7194146.1"/>
    </source>
</evidence>
<gene>
    <name evidence="1" type="ORF">J2W68_002888</name>
</gene>
<dbReference type="Pfam" id="PF12974">
    <property type="entry name" value="Phosphonate-bd"/>
    <property type="match status" value="1"/>
</dbReference>
<dbReference type="EMBL" id="JAVDWO010000012">
    <property type="protein sequence ID" value="MDR7194146.1"/>
    <property type="molecule type" value="Genomic_DNA"/>
</dbReference>
<comment type="caution">
    <text evidence="1">The sequence shown here is derived from an EMBL/GenBank/DDBJ whole genome shotgun (WGS) entry which is preliminary data.</text>
</comment>
<accession>A0ABU1XZD5</accession>
<keyword evidence="2" id="KW-1185">Reference proteome</keyword>
<reference evidence="1 2" key="1">
    <citation type="submission" date="2023-07" db="EMBL/GenBank/DDBJ databases">
        <title>Sorghum-associated microbial communities from plants grown in Nebraska, USA.</title>
        <authorList>
            <person name="Schachtman D."/>
        </authorList>
    </citation>
    <scope>NUCLEOTIDE SEQUENCE [LARGE SCALE GENOMIC DNA]</scope>
    <source>
        <strain evidence="1 2">4099</strain>
    </source>
</reference>
<dbReference type="Gene3D" id="3.40.190.10">
    <property type="entry name" value="Periplasmic binding protein-like II"/>
    <property type="match status" value="2"/>
</dbReference>